<comment type="caution">
    <text evidence="1">The sequence shown here is derived from an EMBL/GenBank/DDBJ whole genome shotgun (WGS) entry which is preliminary data.</text>
</comment>
<organism evidence="1 2">
    <name type="scientific">Caerostris darwini</name>
    <dbReference type="NCBI Taxonomy" id="1538125"/>
    <lineage>
        <taxon>Eukaryota</taxon>
        <taxon>Metazoa</taxon>
        <taxon>Ecdysozoa</taxon>
        <taxon>Arthropoda</taxon>
        <taxon>Chelicerata</taxon>
        <taxon>Arachnida</taxon>
        <taxon>Araneae</taxon>
        <taxon>Araneomorphae</taxon>
        <taxon>Entelegynae</taxon>
        <taxon>Araneoidea</taxon>
        <taxon>Araneidae</taxon>
        <taxon>Caerostris</taxon>
    </lineage>
</organism>
<proteinExistence type="predicted"/>
<keyword evidence="2" id="KW-1185">Reference proteome</keyword>
<evidence type="ECO:0000313" key="1">
    <source>
        <dbReference type="EMBL" id="GIY73500.1"/>
    </source>
</evidence>
<dbReference type="Proteomes" id="UP001054837">
    <property type="component" value="Unassembled WGS sequence"/>
</dbReference>
<sequence>MANQETEDKELLPRAMLLLLWGTPLNPVCHKESPISLLRCFHFAKISGDPQSASRRLLPCCLMAFCSFLTEKEVGLEPALDFLQIGRKDSAGSRVLFIFP</sequence>
<protein>
    <submittedName>
        <fullName evidence="1">Uncharacterized protein</fullName>
    </submittedName>
</protein>
<name>A0AAV4VW34_9ARAC</name>
<dbReference type="EMBL" id="BPLQ01013615">
    <property type="protein sequence ID" value="GIY73500.1"/>
    <property type="molecule type" value="Genomic_DNA"/>
</dbReference>
<gene>
    <name evidence="1" type="ORF">CDAR_616581</name>
</gene>
<evidence type="ECO:0000313" key="2">
    <source>
        <dbReference type="Proteomes" id="UP001054837"/>
    </source>
</evidence>
<dbReference type="AlphaFoldDB" id="A0AAV4VW34"/>
<reference evidence="1 2" key="1">
    <citation type="submission" date="2021-06" db="EMBL/GenBank/DDBJ databases">
        <title>Caerostris darwini draft genome.</title>
        <authorList>
            <person name="Kono N."/>
            <person name="Arakawa K."/>
        </authorList>
    </citation>
    <scope>NUCLEOTIDE SEQUENCE [LARGE SCALE GENOMIC DNA]</scope>
</reference>
<accession>A0AAV4VW34</accession>